<dbReference type="AlphaFoldDB" id="A0A2J5QBH1"/>
<gene>
    <name evidence="1" type="ORF">CWN49_00535</name>
</gene>
<dbReference type="Proteomes" id="UP000234667">
    <property type="component" value="Unassembled WGS sequence"/>
</dbReference>
<proteinExistence type="predicted"/>
<reference evidence="1 2" key="1">
    <citation type="submission" date="2017-11" db="EMBL/GenBank/DDBJ databases">
        <authorList>
            <person name="Han C.G."/>
        </authorList>
    </citation>
    <scope>NUCLEOTIDE SEQUENCE [LARGE SCALE GENOMIC DNA]</scope>
    <source>
        <strain evidence="1 2">A10</strain>
    </source>
</reference>
<accession>A0A2J5QBH1</accession>
<sequence length="102" mass="11549">MNPCVNEGCSEELWSLIQLESELVRAKAFLSVFGSLPEYHRMATVAYWAGYVFTFWGMEACERHAAGYVDVAASVRFLAMLVNEKDWQAGCLQAEYELSLIE</sequence>
<organism evidence="1 2">
    <name type="scientific">Klebsiella michiganensis</name>
    <dbReference type="NCBI Taxonomy" id="1134687"/>
    <lineage>
        <taxon>Bacteria</taxon>
        <taxon>Pseudomonadati</taxon>
        <taxon>Pseudomonadota</taxon>
        <taxon>Gammaproteobacteria</taxon>
        <taxon>Enterobacterales</taxon>
        <taxon>Enterobacteriaceae</taxon>
        <taxon>Klebsiella/Raoultella group</taxon>
        <taxon>Klebsiella</taxon>
    </lineage>
</organism>
<evidence type="ECO:0000313" key="2">
    <source>
        <dbReference type="Proteomes" id="UP000234667"/>
    </source>
</evidence>
<comment type="caution">
    <text evidence="1">The sequence shown here is derived from an EMBL/GenBank/DDBJ whole genome shotgun (WGS) entry which is preliminary data.</text>
</comment>
<dbReference type="EMBL" id="PIDR01000002">
    <property type="protein sequence ID" value="PLO75643.1"/>
    <property type="molecule type" value="Genomic_DNA"/>
</dbReference>
<reference evidence="1 2" key="2">
    <citation type="submission" date="2018-01" db="EMBL/GenBank/DDBJ databases">
        <title>Genomic study of Klebsiella pneumoniae.</title>
        <authorList>
            <person name="Yang Y."/>
            <person name="Bicalho R."/>
        </authorList>
    </citation>
    <scope>NUCLEOTIDE SEQUENCE [LARGE SCALE GENOMIC DNA]</scope>
    <source>
        <strain evidence="1 2">A10</strain>
    </source>
</reference>
<protein>
    <submittedName>
        <fullName evidence="1">Uncharacterized protein</fullName>
    </submittedName>
</protein>
<evidence type="ECO:0000313" key="1">
    <source>
        <dbReference type="EMBL" id="PLO75643.1"/>
    </source>
</evidence>
<name>A0A2J5QBH1_9ENTR</name>